<gene>
    <name evidence="1" type="ORF">DY245_29430</name>
</gene>
<comment type="caution">
    <text evidence="1">The sequence shown here is derived from an EMBL/GenBank/DDBJ whole genome shotgun (WGS) entry which is preliminary data.</text>
</comment>
<dbReference type="Proteomes" id="UP000262477">
    <property type="component" value="Unassembled WGS sequence"/>
</dbReference>
<accession>A0A371PWT2</accession>
<name>A0A371PWT2_STRIH</name>
<evidence type="ECO:0000313" key="2">
    <source>
        <dbReference type="Proteomes" id="UP000262477"/>
    </source>
</evidence>
<reference evidence="1 2" key="1">
    <citation type="submission" date="2018-08" db="EMBL/GenBank/DDBJ databases">
        <title>Streptomyces NEAU-D10 sp. nov., a novel Actinomycete isolated from soil.</title>
        <authorList>
            <person name="Jin L."/>
        </authorList>
    </citation>
    <scope>NUCLEOTIDE SEQUENCE [LARGE SCALE GENOMIC DNA]</scope>
    <source>
        <strain evidence="1 2">NEAU-D10</strain>
    </source>
</reference>
<dbReference type="AlphaFoldDB" id="A0A371PWT2"/>
<evidence type="ECO:0000313" key="1">
    <source>
        <dbReference type="EMBL" id="REK86934.1"/>
    </source>
</evidence>
<sequence length="86" mass="9520">MRSDRLWSGDGDTFVIDRGFQVFNTSHPQVRRRLSLRDLRLRPFTPDVLVHADRGRLRLGDPTRAPRRLGLLAGPCDAGAGSAVGP</sequence>
<dbReference type="EMBL" id="QUAC01000233">
    <property type="protein sequence ID" value="REK86934.1"/>
    <property type="molecule type" value="Genomic_DNA"/>
</dbReference>
<protein>
    <submittedName>
        <fullName evidence="1">Uncharacterized protein</fullName>
    </submittedName>
</protein>
<keyword evidence="2" id="KW-1185">Reference proteome</keyword>
<dbReference type="OrthoDB" id="9767561at2"/>
<organism evidence="1 2">
    <name type="scientific">Streptomyces inhibens</name>
    <dbReference type="NCBI Taxonomy" id="2293571"/>
    <lineage>
        <taxon>Bacteria</taxon>
        <taxon>Bacillati</taxon>
        <taxon>Actinomycetota</taxon>
        <taxon>Actinomycetes</taxon>
        <taxon>Kitasatosporales</taxon>
        <taxon>Streptomycetaceae</taxon>
        <taxon>Streptomyces</taxon>
    </lineage>
</organism>
<dbReference type="RefSeq" id="WP_128510241.1">
    <property type="nucleotide sequence ID" value="NZ_QUAC01000233.1"/>
</dbReference>
<proteinExistence type="predicted"/>